<evidence type="ECO:0000256" key="1">
    <source>
        <dbReference type="SAM" id="MobiDB-lite"/>
    </source>
</evidence>
<proteinExistence type="predicted"/>
<gene>
    <name evidence="2" type="ORF">LMG27198_00820</name>
</gene>
<feature type="compositionally biased region" description="Basic and acidic residues" evidence="1">
    <location>
        <begin position="51"/>
        <end position="64"/>
    </location>
</feature>
<evidence type="ECO:0000313" key="2">
    <source>
        <dbReference type="EMBL" id="GLI91090.1"/>
    </source>
</evidence>
<feature type="region of interest" description="Disordered" evidence="1">
    <location>
        <begin position="1"/>
        <end position="67"/>
    </location>
</feature>
<organism evidence="2 3">
    <name type="scientific">Methylocystis echinoides</name>
    <dbReference type="NCBI Taxonomy" id="29468"/>
    <lineage>
        <taxon>Bacteria</taxon>
        <taxon>Pseudomonadati</taxon>
        <taxon>Pseudomonadota</taxon>
        <taxon>Alphaproteobacteria</taxon>
        <taxon>Hyphomicrobiales</taxon>
        <taxon>Methylocystaceae</taxon>
        <taxon>Methylocystis</taxon>
    </lineage>
</organism>
<dbReference type="EMBL" id="BSEC01000001">
    <property type="protein sequence ID" value="GLI91090.1"/>
    <property type="molecule type" value="Genomic_DNA"/>
</dbReference>
<name>A0A9W6GQL0_9HYPH</name>
<protein>
    <submittedName>
        <fullName evidence="2">Uncharacterized protein</fullName>
    </submittedName>
</protein>
<accession>A0A9W6GQL0</accession>
<dbReference type="Proteomes" id="UP001144323">
    <property type="component" value="Unassembled WGS sequence"/>
</dbReference>
<dbReference type="AlphaFoldDB" id="A0A9W6GQL0"/>
<evidence type="ECO:0000313" key="3">
    <source>
        <dbReference type="Proteomes" id="UP001144323"/>
    </source>
</evidence>
<keyword evidence="3" id="KW-1185">Reference proteome</keyword>
<sequence length="76" mass="8135">MPAAEANDCRRQSLRPTQGGSFNGILPQLVQAGKQAGKVSEAERNPGCGDTTDRKLLELNRSDPRSQGVASFFCLS</sequence>
<comment type="caution">
    <text evidence="2">The sequence shown here is derived from an EMBL/GenBank/DDBJ whole genome shotgun (WGS) entry which is preliminary data.</text>
</comment>
<reference evidence="2" key="1">
    <citation type="journal article" date="2023" name="Int. J. Syst. Evol. Microbiol.">
        <title>Methylocystis iwaonis sp. nov., a type II methane-oxidizing bacterium from surface soil of a rice paddy field in Japan, and emended description of the genus Methylocystis (ex Whittenbury et al. 1970) Bowman et al. 1993.</title>
        <authorList>
            <person name="Kaise H."/>
            <person name="Sawadogo J.B."/>
            <person name="Alam M.S."/>
            <person name="Ueno C."/>
            <person name="Dianou D."/>
            <person name="Shinjo R."/>
            <person name="Asakawa S."/>
        </authorList>
    </citation>
    <scope>NUCLEOTIDE SEQUENCE</scope>
    <source>
        <strain evidence="2">LMG27198</strain>
    </source>
</reference>